<evidence type="ECO:0000313" key="1">
    <source>
        <dbReference type="EMBL" id="WVX83463.1"/>
    </source>
</evidence>
<dbReference type="EMBL" id="CP137640">
    <property type="protein sequence ID" value="WVX83463.1"/>
    <property type="molecule type" value="Genomic_DNA"/>
</dbReference>
<evidence type="ECO:0000313" key="2">
    <source>
        <dbReference type="Proteomes" id="UP001357223"/>
    </source>
</evidence>
<organism evidence="1 2">
    <name type="scientific">Niallia oryzisoli</name>
    <dbReference type="NCBI Taxonomy" id="1737571"/>
    <lineage>
        <taxon>Bacteria</taxon>
        <taxon>Bacillati</taxon>
        <taxon>Bacillota</taxon>
        <taxon>Bacilli</taxon>
        <taxon>Bacillales</taxon>
        <taxon>Bacillaceae</taxon>
        <taxon>Niallia</taxon>
    </lineage>
</organism>
<reference evidence="1 2" key="1">
    <citation type="submission" date="2023-10" db="EMBL/GenBank/DDBJ databases">
        <title>Niallia locisalis sp.nov. isolated from a salt pond sample.</title>
        <authorList>
            <person name="Li X.-J."/>
            <person name="Dong L."/>
        </authorList>
    </citation>
    <scope>NUCLEOTIDE SEQUENCE [LARGE SCALE GENOMIC DNA]</scope>
    <source>
        <strain evidence="1 2">DSM 29761</strain>
    </source>
</reference>
<gene>
    <name evidence="1" type="ORF">R4Z09_10945</name>
</gene>
<protein>
    <submittedName>
        <fullName evidence="1">Uncharacterized protein</fullName>
    </submittedName>
</protein>
<sequence>MIKEDKNYIFYTSVDTTDEQDEFLLELFSCSDNNEDQVPETTIHNFDELISFFENMEQEQSLSANEK</sequence>
<dbReference type="Proteomes" id="UP001357223">
    <property type="component" value="Chromosome"/>
</dbReference>
<keyword evidence="2" id="KW-1185">Reference proteome</keyword>
<name>A0ABZ2CNZ6_9BACI</name>
<accession>A0ABZ2CNZ6</accession>
<dbReference type="RefSeq" id="WP_338452347.1">
    <property type="nucleotide sequence ID" value="NZ_CP137640.1"/>
</dbReference>
<proteinExistence type="predicted"/>